<feature type="compositionally biased region" description="Low complexity" evidence="1">
    <location>
        <begin position="584"/>
        <end position="605"/>
    </location>
</feature>
<keyword evidence="3" id="KW-1185">Reference proteome</keyword>
<feature type="region of interest" description="Disordered" evidence="1">
    <location>
        <begin position="110"/>
        <end position="139"/>
    </location>
</feature>
<feature type="region of interest" description="Disordered" evidence="1">
    <location>
        <begin position="295"/>
        <end position="324"/>
    </location>
</feature>
<proteinExistence type="predicted"/>
<evidence type="ECO:0000313" key="3">
    <source>
        <dbReference type="Proteomes" id="UP001182556"/>
    </source>
</evidence>
<feature type="compositionally biased region" description="Basic and acidic residues" evidence="1">
    <location>
        <begin position="749"/>
        <end position="762"/>
    </location>
</feature>
<accession>A0AAD9FW10</accession>
<feature type="compositionally biased region" description="Polar residues" evidence="1">
    <location>
        <begin position="298"/>
        <end position="315"/>
    </location>
</feature>
<feature type="region of interest" description="Disordered" evidence="1">
    <location>
        <begin position="572"/>
        <end position="609"/>
    </location>
</feature>
<dbReference type="Proteomes" id="UP001182556">
    <property type="component" value="Unassembled WGS sequence"/>
</dbReference>
<comment type="caution">
    <text evidence="2">The sequence shown here is derived from an EMBL/GenBank/DDBJ whole genome shotgun (WGS) entry which is preliminary data.</text>
</comment>
<reference evidence="2" key="1">
    <citation type="submission" date="2023-02" db="EMBL/GenBank/DDBJ databases">
        <title>Identification and recombinant expression of a fungal hydrolase from Papiliotrema laurentii that hydrolyzes apple cutin and clears colloidal polyester polyurethane.</title>
        <authorList>
            <consortium name="DOE Joint Genome Institute"/>
            <person name="Roman V.A."/>
            <person name="Bojanowski C."/>
            <person name="Crable B.R."/>
            <person name="Wagner D.N."/>
            <person name="Hung C.S."/>
            <person name="Nadeau L.J."/>
            <person name="Schratz L."/>
            <person name="Haridas S."/>
            <person name="Pangilinan J."/>
            <person name="Lipzen A."/>
            <person name="Na H."/>
            <person name="Yan M."/>
            <person name="Ng V."/>
            <person name="Grigoriev I.V."/>
            <person name="Spatafora J.W."/>
            <person name="Barlow D."/>
            <person name="Biffinger J."/>
            <person name="Kelley-Loughnane N."/>
            <person name="Varaljay V.A."/>
            <person name="Crookes-Goodson W.J."/>
        </authorList>
    </citation>
    <scope>NUCLEOTIDE SEQUENCE</scope>
    <source>
        <strain evidence="2">5307AH</strain>
    </source>
</reference>
<feature type="region of interest" description="Disordered" evidence="1">
    <location>
        <begin position="629"/>
        <end position="700"/>
    </location>
</feature>
<feature type="compositionally biased region" description="Polar residues" evidence="1">
    <location>
        <begin position="572"/>
        <end position="583"/>
    </location>
</feature>
<evidence type="ECO:0000256" key="1">
    <source>
        <dbReference type="SAM" id="MobiDB-lite"/>
    </source>
</evidence>
<dbReference type="AlphaFoldDB" id="A0AAD9FW10"/>
<sequence length="762" mass="81890">MASFFEPDSFLLDPTSYDDAPSSFLSFSSFADLAHVASSPFDISSWEYGSSKSLKSRQKEASEPLTAPQPPSDGTFSGSSSPRDPFSVAELAFEPSGPVGIFVESVQPRKVADGNPSSSHSYRSSASSNDTWDEPITPALSNRASIESFASTSTMHPSMYKHATPGYAWDDASTGLGTASGFIQTPHRTTSNPTLNRNQPRVARPIASMPALKEEDSSTPSAWFDGTEQIESTLAQPSTGAALPLTQQLVGGASSLEESNDLAEDFGWAFGEYGLGIADIPPESTIFAAFQSDCPAGASSSADAQNPQVAQSYSVQPQKLDQPQQQWLPTPTVQDTTEYSYDYGSFTHPTTFTVDPMSIMTAPLGGEEKQSRPSSAPGLNGGESTGHMLSVPMADPMTRSISSESFVHARRAPPRDLFSYTPQQIPAGPPAPQPLYTTDPSPSFSHFPREMPVTPTHPRRASMHGLTIQIQPTQYSTYSQSPLPPTPQSATFGEFSTPQMQPVMMTRAGTQPLPQTRRMSGSGPSSVPLQSRNLSHYGRMGLYPMSQEAKEEAQHQEIRRIAASRRLSMAQNGFVSPPSYQDSQYPQALQPQQYQQHAQPQPQRQGIIGWEGPSAQTATLPVLTTAPLVTVHPPPANQTAVPGTGGLSTPHKIHPPPHPGSAGRPVARLPASPAKRKVSNTPTKRSPAVKKRQTSRNAGGAFSWGETFINFTSDDAEKLLTGVAPSGSQGKRKREEEMGKAVVGDDGVEMVRERSKRSKSDE</sequence>
<feature type="compositionally biased region" description="Polar residues" evidence="1">
    <location>
        <begin position="72"/>
        <end position="82"/>
    </location>
</feature>
<dbReference type="EMBL" id="JAODAN010000001">
    <property type="protein sequence ID" value="KAK1927301.1"/>
    <property type="molecule type" value="Genomic_DNA"/>
</dbReference>
<gene>
    <name evidence="2" type="ORF">DB88DRAFT_507395</name>
</gene>
<feature type="compositionally biased region" description="Low complexity" evidence="1">
    <location>
        <begin position="117"/>
        <end position="128"/>
    </location>
</feature>
<feature type="region of interest" description="Disordered" evidence="1">
    <location>
        <begin position="363"/>
        <end position="387"/>
    </location>
</feature>
<name>A0AAD9FW10_PAPLA</name>
<evidence type="ECO:0000313" key="2">
    <source>
        <dbReference type="EMBL" id="KAK1927301.1"/>
    </source>
</evidence>
<feature type="region of interest" description="Disordered" evidence="1">
    <location>
        <begin position="721"/>
        <end position="762"/>
    </location>
</feature>
<organism evidence="2 3">
    <name type="scientific">Papiliotrema laurentii</name>
    <name type="common">Cryptococcus laurentii</name>
    <dbReference type="NCBI Taxonomy" id="5418"/>
    <lineage>
        <taxon>Eukaryota</taxon>
        <taxon>Fungi</taxon>
        <taxon>Dikarya</taxon>
        <taxon>Basidiomycota</taxon>
        <taxon>Agaricomycotina</taxon>
        <taxon>Tremellomycetes</taxon>
        <taxon>Tremellales</taxon>
        <taxon>Rhynchogastremaceae</taxon>
        <taxon>Papiliotrema</taxon>
    </lineage>
</organism>
<protein>
    <submittedName>
        <fullName evidence="2">Uncharacterized protein</fullName>
    </submittedName>
</protein>
<feature type="region of interest" description="Disordered" evidence="1">
    <location>
        <begin position="52"/>
        <end position="90"/>
    </location>
</feature>